<sequence>MIKSPVHDIDTQYIRRIQQQQIELALIKAERDTAVRDRNLARAHSEAMTKLVDAVLGSLRPYGFSRKRFVFAIRKAARAIPDREPDSLQHAVLFDGSNRVLGGQPSGSLRR</sequence>
<dbReference type="EMBL" id="FOTK01000036">
    <property type="protein sequence ID" value="SFM52752.1"/>
    <property type="molecule type" value="Genomic_DNA"/>
</dbReference>
<evidence type="ECO:0000313" key="1">
    <source>
        <dbReference type="EMBL" id="SFM52752.1"/>
    </source>
</evidence>
<gene>
    <name evidence="1" type="ORF">SAMN05192568_103630</name>
</gene>
<proteinExistence type="predicted"/>
<dbReference type="AlphaFoldDB" id="A0A1I4RKG2"/>
<dbReference type="Proteomes" id="UP000199048">
    <property type="component" value="Unassembled WGS sequence"/>
</dbReference>
<protein>
    <submittedName>
        <fullName evidence="1">Uncharacterized protein</fullName>
    </submittedName>
</protein>
<organism evidence="1 2">
    <name type="scientific">Methylobacterium pseudosasicola</name>
    <dbReference type="NCBI Taxonomy" id="582667"/>
    <lineage>
        <taxon>Bacteria</taxon>
        <taxon>Pseudomonadati</taxon>
        <taxon>Pseudomonadota</taxon>
        <taxon>Alphaproteobacteria</taxon>
        <taxon>Hyphomicrobiales</taxon>
        <taxon>Methylobacteriaceae</taxon>
        <taxon>Methylobacterium</taxon>
    </lineage>
</organism>
<evidence type="ECO:0000313" key="2">
    <source>
        <dbReference type="Proteomes" id="UP000199048"/>
    </source>
</evidence>
<dbReference type="STRING" id="582667.SAMN05192568_103630"/>
<name>A0A1I4RKG2_9HYPH</name>
<dbReference type="RefSeq" id="WP_092045049.1">
    <property type="nucleotide sequence ID" value="NZ_FOTK01000036.1"/>
</dbReference>
<keyword evidence="2" id="KW-1185">Reference proteome</keyword>
<dbReference type="OrthoDB" id="7998531at2"/>
<accession>A0A1I4RKG2</accession>
<reference evidence="2" key="1">
    <citation type="submission" date="2016-10" db="EMBL/GenBank/DDBJ databases">
        <authorList>
            <person name="Varghese N."/>
            <person name="Submissions S."/>
        </authorList>
    </citation>
    <scope>NUCLEOTIDE SEQUENCE [LARGE SCALE GENOMIC DNA]</scope>
    <source>
        <strain evidence="2">BL36</strain>
    </source>
</reference>